<dbReference type="Proteomes" id="UP000228754">
    <property type="component" value="Unassembled WGS sequence"/>
</dbReference>
<evidence type="ECO:0000313" key="1">
    <source>
        <dbReference type="EMBL" id="PCK22759.1"/>
    </source>
</evidence>
<name>A0A2A5J0K5_BACPU</name>
<dbReference type="AlphaFoldDB" id="A0A2A5J0K5"/>
<sequence length="62" mass="7185">MEKDFLIKVPIPYAYLSLSESSKDQASLFRSYVKDFIKRNETGLTYIKISGMYALCKLKGRE</sequence>
<comment type="caution">
    <text evidence="1">The sequence shown here is derived from an EMBL/GenBank/DDBJ whole genome shotgun (WGS) entry which is preliminary data.</text>
</comment>
<protein>
    <submittedName>
        <fullName evidence="1">Uncharacterized protein</fullName>
    </submittedName>
</protein>
<organism evidence="1 2">
    <name type="scientific">Bacillus pumilus</name>
    <name type="common">Bacillus mesentericus</name>
    <dbReference type="NCBI Taxonomy" id="1408"/>
    <lineage>
        <taxon>Bacteria</taxon>
        <taxon>Bacillati</taxon>
        <taxon>Bacillota</taxon>
        <taxon>Bacilli</taxon>
        <taxon>Bacillales</taxon>
        <taxon>Bacillaceae</taxon>
        <taxon>Bacillus</taxon>
    </lineage>
</organism>
<proteinExistence type="predicted"/>
<dbReference type="EMBL" id="NKHG01000018">
    <property type="protein sequence ID" value="PCK22759.1"/>
    <property type="molecule type" value="Genomic_DNA"/>
</dbReference>
<gene>
    <name evidence="1" type="ORF">CEY02_03315</name>
</gene>
<evidence type="ECO:0000313" key="2">
    <source>
        <dbReference type="Proteomes" id="UP000228754"/>
    </source>
</evidence>
<reference evidence="1 2" key="1">
    <citation type="submission" date="2017-06" db="EMBL/GenBank/DDBJ databases">
        <title>Draft Genome Sequence of Bacillus sp Strain 36R Isolated from saline sediment at Atanasia, Sonora, Mexico.</title>
        <authorList>
            <person name="Sanchez Diaz R."/>
            <person name="Quiroz Macias M.E."/>
            <person name="Ibarra Gamez J.C."/>
            <person name="Enciso Ibarra J."/>
            <person name="Gomez Gil B."/>
            <person name="Galaviz Silva L."/>
        </authorList>
    </citation>
    <scope>NUCLEOTIDE SEQUENCE [LARGE SCALE GENOMIC DNA]</scope>
    <source>
        <strain evidence="1 2">36R_ATNSAL</strain>
    </source>
</reference>
<accession>A0A2A5J0K5</accession>